<evidence type="ECO:0000313" key="4">
    <source>
        <dbReference type="Proteomes" id="UP000286100"/>
    </source>
</evidence>
<keyword evidence="3" id="KW-0378">Hydrolase</keyword>
<reference evidence="3 4" key="1">
    <citation type="submission" date="2018-09" db="EMBL/GenBank/DDBJ databases">
        <authorList>
            <person name="Zhu H."/>
        </authorList>
    </citation>
    <scope>NUCLEOTIDE SEQUENCE [LARGE SCALE GENOMIC DNA]</scope>
    <source>
        <strain evidence="3 4">K2R01-6</strain>
    </source>
</reference>
<organism evidence="3 4">
    <name type="scientific">Sphingomonas cavernae</name>
    <dbReference type="NCBI Taxonomy" id="2320861"/>
    <lineage>
        <taxon>Bacteria</taxon>
        <taxon>Pseudomonadati</taxon>
        <taxon>Pseudomonadota</taxon>
        <taxon>Alphaproteobacteria</taxon>
        <taxon>Sphingomonadales</taxon>
        <taxon>Sphingomonadaceae</taxon>
        <taxon>Sphingomonas</taxon>
    </lineage>
</organism>
<dbReference type="AlphaFoldDB" id="A0A418W7A2"/>
<comment type="similarity">
    <text evidence="1">Belongs to the metallo-beta-lactamase superfamily. Class-B beta-lactamase family.</text>
</comment>
<sequence length="352" mass="38553">MSSGALPTPEDGYYQQLVPVTKGVWALVQTGFHLQPIGNVTIIEQADGLVLVDAGGSPGNGRRIVDQVKALSPKPVKAVIITHWHGDHPLGLSEIVKAWPNARTIATTMTRAHLRNPATMNTSATPDAKANGDYLARIEGFRGYTAKKLKSAGDDATRSSWARTQRMLNQYIRDSDGAVTLSVAEGFDERLVLADRETPVEALFPGRANTDGDAVIWLPRQRVLITGDLVVAPIPFGFGGYPKEWVAALERLDRYRFVTLVPGHGAVQHDHSYLRQLIQMLKQVRTRVAAVASRGGTPEQATDAVVQGIDPTPFAGADPWLLAWFRSYWIEPIAKSAWREARGEPIVQSLRE</sequence>
<dbReference type="EMBL" id="QYUM01000004">
    <property type="protein sequence ID" value="RJF85889.1"/>
    <property type="molecule type" value="Genomic_DNA"/>
</dbReference>
<name>A0A418W7A2_9SPHN</name>
<comment type="caution">
    <text evidence="3">The sequence shown here is derived from an EMBL/GenBank/DDBJ whole genome shotgun (WGS) entry which is preliminary data.</text>
</comment>
<dbReference type="InterPro" id="IPR036866">
    <property type="entry name" value="RibonucZ/Hydroxyglut_hydro"/>
</dbReference>
<gene>
    <name evidence="3" type="ORF">D3876_18720</name>
</gene>
<dbReference type="SUPFAM" id="SSF56281">
    <property type="entry name" value="Metallo-hydrolase/oxidoreductase"/>
    <property type="match status" value="1"/>
</dbReference>
<evidence type="ECO:0000259" key="2">
    <source>
        <dbReference type="SMART" id="SM00849"/>
    </source>
</evidence>
<dbReference type="PANTHER" id="PTHR42951">
    <property type="entry name" value="METALLO-BETA-LACTAMASE DOMAIN-CONTAINING"/>
    <property type="match status" value="1"/>
</dbReference>
<evidence type="ECO:0000256" key="1">
    <source>
        <dbReference type="ARBA" id="ARBA00005250"/>
    </source>
</evidence>
<protein>
    <submittedName>
        <fullName evidence="3">MBL fold metallo-hydrolase</fullName>
    </submittedName>
</protein>
<dbReference type="InterPro" id="IPR001279">
    <property type="entry name" value="Metallo-B-lactamas"/>
</dbReference>
<dbReference type="InterPro" id="IPR050855">
    <property type="entry name" value="NDM-1-like"/>
</dbReference>
<dbReference type="Proteomes" id="UP000286100">
    <property type="component" value="Unassembled WGS sequence"/>
</dbReference>
<dbReference type="Gene3D" id="3.60.15.10">
    <property type="entry name" value="Ribonuclease Z/Hydroxyacylglutathione hydrolase-like"/>
    <property type="match status" value="1"/>
</dbReference>
<keyword evidence="4" id="KW-1185">Reference proteome</keyword>
<dbReference type="GO" id="GO:0016787">
    <property type="term" value="F:hydrolase activity"/>
    <property type="evidence" value="ECO:0007669"/>
    <property type="project" value="UniProtKB-KW"/>
</dbReference>
<dbReference type="CDD" id="cd16282">
    <property type="entry name" value="metallo-hydrolase-like_MBL-fold"/>
    <property type="match status" value="1"/>
</dbReference>
<dbReference type="PANTHER" id="PTHR42951:SF4">
    <property type="entry name" value="ACYL-COENZYME A THIOESTERASE MBLAC2"/>
    <property type="match status" value="1"/>
</dbReference>
<evidence type="ECO:0000313" key="3">
    <source>
        <dbReference type="EMBL" id="RJF85889.1"/>
    </source>
</evidence>
<dbReference type="OrthoDB" id="420651at2"/>
<proteinExistence type="inferred from homology"/>
<dbReference type="Pfam" id="PF00753">
    <property type="entry name" value="Lactamase_B"/>
    <property type="match status" value="1"/>
</dbReference>
<dbReference type="SMART" id="SM00849">
    <property type="entry name" value="Lactamase_B"/>
    <property type="match status" value="1"/>
</dbReference>
<dbReference type="RefSeq" id="WP_119765076.1">
    <property type="nucleotide sequence ID" value="NZ_QYUM01000004.1"/>
</dbReference>
<feature type="domain" description="Metallo-beta-lactamase" evidence="2">
    <location>
        <begin position="37"/>
        <end position="264"/>
    </location>
</feature>
<accession>A0A418W7A2</accession>
<dbReference type="GO" id="GO:0017001">
    <property type="term" value="P:antibiotic catabolic process"/>
    <property type="evidence" value="ECO:0007669"/>
    <property type="project" value="UniProtKB-ARBA"/>
</dbReference>